<reference evidence="2 3" key="1">
    <citation type="journal article" date="2019" name="Nat. Ecol. Evol.">
        <title>Megaphylogeny resolves global patterns of mushroom evolution.</title>
        <authorList>
            <person name="Varga T."/>
            <person name="Krizsan K."/>
            <person name="Foldi C."/>
            <person name="Dima B."/>
            <person name="Sanchez-Garcia M."/>
            <person name="Sanchez-Ramirez S."/>
            <person name="Szollosi G.J."/>
            <person name="Szarkandi J.G."/>
            <person name="Papp V."/>
            <person name="Albert L."/>
            <person name="Andreopoulos W."/>
            <person name="Angelini C."/>
            <person name="Antonin V."/>
            <person name="Barry K.W."/>
            <person name="Bougher N.L."/>
            <person name="Buchanan P."/>
            <person name="Buyck B."/>
            <person name="Bense V."/>
            <person name="Catcheside P."/>
            <person name="Chovatia M."/>
            <person name="Cooper J."/>
            <person name="Damon W."/>
            <person name="Desjardin D."/>
            <person name="Finy P."/>
            <person name="Geml J."/>
            <person name="Haridas S."/>
            <person name="Hughes K."/>
            <person name="Justo A."/>
            <person name="Karasinski D."/>
            <person name="Kautmanova I."/>
            <person name="Kiss B."/>
            <person name="Kocsube S."/>
            <person name="Kotiranta H."/>
            <person name="LaButti K.M."/>
            <person name="Lechner B.E."/>
            <person name="Liimatainen K."/>
            <person name="Lipzen A."/>
            <person name="Lukacs Z."/>
            <person name="Mihaltcheva S."/>
            <person name="Morgado L.N."/>
            <person name="Niskanen T."/>
            <person name="Noordeloos M.E."/>
            <person name="Ohm R.A."/>
            <person name="Ortiz-Santana B."/>
            <person name="Ovrebo C."/>
            <person name="Racz N."/>
            <person name="Riley R."/>
            <person name="Savchenko A."/>
            <person name="Shiryaev A."/>
            <person name="Soop K."/>
            <person name="Spirin V."/>
            <person name="Szebenyi C."/>
            <person name="Tomsovsky M."/>
            <person name="Tulloss R.E."/>
            <person name="Uehling J."/>
            <person name="Grigoriev I.V."/>
            <person name="Vagvolgyi C."/>
            <person name="Papp T."/>
            <person name="Martin F.M."/>
            <person name="Miettinen O."/>
            <person name="Hibbett D.S."/>
            <person name="Nagy L.G."/>
        </authorList>
    </citation>
    <scope>NUCLEOTIDE SEQUENCE [LARGE SCALE GENOMIC DNA]</scope>
    <source>
        <strain evidence="2 3">CBS 309.79</strain>
    </source>
</reference>
<sequence length="775" mass="88027">MAPLPLCYDVPERRTQDGYLTPLPPDVYTAIFEYLQPNQDLNSEIRCRTIWRSCIPVCKYFRAHFIPFLFSSMVFETNSSGDDLTFQSTAALCSHIVNGQEDSLCFARCVSHCTFVTRVFEDDNYETPYPPEYTRAVRRMPNITSLRLSNSIIDKTMIQTIVSLPNLTSLTLAREYGPGEGVTELDLEPLVRLPLISSFRTSIVDNPIMENVLKRGICTWPLKSARIETSPLVNYFLAHGPRNRLEELYLSRVSELDLLAPFLQEIPTLRKLFIRQVSDTSKIGPEEERIELAPGSLPNLAGLRCPADWALELVPTRPIQQLELTTITRYDGQEHTKDLALWSSLRQATQPIKRVRFRLGTYQAHILMMEFPPGWFSDLLLTDVWRYLGDHPQKQLRYKSLRTAEERQSMEESLAILFNDLMGPASSLVIHLELNELIRDKDALDLVFQHHIIVSMLLATFPNVTTIKISDWIEWRVDGKGEWSPHLYQRTAVTTGQTISSFLKRVRDQVETKVLKDWGGFFREVLPRTHPRWEYLHTRLDKLKVTPPQTDPCLTVPLPASPIIHVPSLDAPDEVKDDEYQDPWLHWERHLSIPLPPSPSPSPLPELAVDSVKPSEPRVERAREDRRSDADQYRWKDPPLVDSAGTASIAEEVKPTQATEPQVQEVTGGPQSELSPLMGLEWNVEKDDVDMDVSFQSVFGGGFVKSSSPEEMEPHDDSVWLDSSAVQVQSLDAKPRMSHTTPGLDTPQTSFPGPANLAPEEIEHQPWLIGSLCSG</sequence>
<evidence type="ECO:0000313" key="2">
    <source>
        <dbReference type="EMBL" id="TFK98003.1"/>
    </source>
</evidence>
<protein>
    <recommendedName>
        <fullName evidence="4">F-box domain-containing protein</fullName>
    </recommendedName>
</protein>
<dbReference type="EMBL" id="ML178843">
    <property type="protein sequence ID" value="TFK98003.1"/>
    <property type="molecule type" value="Genomic_DNA"/>
</dbReference>
<evidence type="ECO:0008006" key="4">
    <source>
        <dbReference type="Google" id="ProtNLM"/>
    </source>
</evidence>
<gene>
    <name evidence="2" type="ORF">BDV98DRAFT_573753</name>
</gene>
<evidence type="ECO:0000256" key="1">
    <source>
        <dbReference type="SAM" id="MobiDB-lite"/>
    </source>
</evidence>
<organism evidence="2 3">
    <name type="scientific">Pterulicium gracile</name>
    <dbReference type="NCBI Taxonomy" id="1884261"/>
    <lineage>
        <taxon>Eukaryota</taxon>
        <taxon>Fungi</taxon>
        <taxon>Dikarya</taxon>
        <taxon>Basidiomycota</taxon>
        <taxon>Agaricomycotina</taxon>
        <taxon>Agaricomycetes</taxon>
        <taxon>Agaricomycetidae</taxon>
        <taxon>Agaricales</taxon>
        <taxon>Pleurotineae</taxon>
        <taxon>Pterulaceae</taxon>
        <taxon>Pterulicium</taxon>
    </lineage>
</organism>
<keyword evidence="3" id="KW-1185">Reference proteome</keyword>
<dbReference type="OrthoDB" id="3256662at2759"/>
<feature type="region of interest" description="Disordered" evidence="1">
    <location>
        <begin position="596"/>
        <end position="675"/>
    </location>
</feature>
<proteinExistence type="predicted"/>
<name>A0A5C3QI38_9AGAR</name>
<dbReference type="Proteomes" id="UP000305067">
    <property type="component" value="Unassembled WGS sequence"/>
</dbReference>
<dbReference type="AlphaFoldDB" id="A0A5C3QI38"/>
<dbReference type="SUPFAM" id="SSF52047">
    <property type="entry name" value="RNI-like"/>
    <property type="match status" value="1"/>
</dbReference>
<accession>A0A5C3QI38</accession>
<feature type="compositionally biased region" description="Basic and acidic residues" evidence="1">
    <location>
        <begin position="613"/>
        <end position="639"/>
    </location>
</feature>
<feature type="compositionally biased region" description="Polar residues" evidence="1">
    <location>
        <begin position="656"/>
        <end position="674"/>
    </location>
</feature>
<evidence type="ECO:0000313" key="3">
    <source>
        <dbReference type="Proteomes" id="UP000305067"/>
    </source>
</evidence>